<dbReference type="AlphaFoldDB" id="A0A420X195"/>
<dbReference type="Gene3D" id="1.10.10.60">
    <property type="entry name" value="Homeodomain-like"/>
    <property type="match status" value="1"/>
</dbReference>
<accession>A0A420X195</accession>
<dbReference type="InterPro" id="IPR011075">
    <property type="entry name" value="TetR_C"/>
</dbReference>
<proteinExistence type="predicted"/>
<name>A0A420X195_9GAMM</name>
<dbReference type="SUPFAM" id="SSF48498">
    <property type="entry name" value="Tetracyclin repressor-like, C-terminal domain"/>
    <property type="match status" value="1"/>
</dbReference>
<dbReference type="Gene3D" id="1.10.357.10">
    <property type="entry name" value="Tetracycline Repressor, domain 2"/>
    <property type="match status" value="1"/>
</dbReference>
<dbReference type="EMBL" id="RBIN01000001">
    <property type="protein sequence ID" value="RKR07520.1"/>
    <property type="molecule type" value="Genomic_DNA"/>
</dbReference>
<dbReference type="InterPro" id="IPR009057">
    <property type="entry name" value="Homeodomain-like_sf"/>
</dbReference>
<dbReference type="InterPro" id="IPR001647">
    <property type="entry name" value="HTH_TetR"/>
</dbReference>
<comment type="caution">
    <text evidence="6">The sequence shown here is derived from an EMBL/GenBank/DDBJ whole genome shotgun (WGS) entry which is preliminary data.</text>
</comment>
<keyword evidence="2 4" id="KW-0238">DNA-binding</keyword>
<dbReference type="OrthoDB" id="9796019at2"/>
<evidence type="ECO:0000313" key="6">
    <source>
        <dbReference type="EMBL" id="RKR07520.1"/>
    </source>
</evidence>
<dbReference type="PROSITE" id="PS50977">
    <property type="entry name" value="HTH_TETR_2"/>
    <property type="match status" value="1"/>
</dbReference>
<keyword evidence="7" id="KW-1185">Reference proteome</keyword>
<protein>
    <submittedName>
        <fullName evidence="6">TetR family transcriptional regulator</fullName>
    </submittedName>
</protein>
<feature type="domain" description="HTH tetR-type" evidence="5">
    <location>
        <begin position="14"/>
        <end position="74"/>
    </location>
</feature>
<dbReference type="Pfam" id="PF00440">
    <property type="entry name" value="TetR_N"/>
    <property type="match status" value="1"/>
</dbReference>
<feature type="DNA-binding region" description="H-T-H motif" evidence="4">
    <location>
        <begin position="37"/>
        <end position="56"/>
    </location>
</feature>
<reference evidence="6 7" key="1">
    <citation type="submission" date="2018-10" db="EMBL/GenBank/DDBJ databases">
        <title>Genomic Encyclopedia of Type Strains, Phase IV (KMG-IV): sequencing the most valuable type-strain genomes for metagenomic binning, comparative biology and taxonomic classification.</title>
        <authorList>
            <person name="Goeker M."/>
        </authorList>
    </citation>
    <scope>NUCLEOTIDE SEQUENCE [LARGE SCALE GENOMIC DNA]</scope>
    <source>
        <strain evidence="6 7">DSM 23229</strain>
    </source>
</reference>
<dbReference type="RefSeq" id="WP_121170652.1">
    <property type="nucleotide sequence ID" value="NZ_RBIN01000001.1"/>
</dbReference>
<gene>
    <name evidence="6" type="ORF">C7446_0332</name>
</gene>
<evidence type="ECO:0000313" key="7">
    <source>
        <dbReference type="Proteomes" id="UP000281975"/>
    </source>
</evidence>
<evidence type="ECO:0000256" key="3">
    <source>
        <dbReference type="ARBA" id="ARBA00023163"/>
    </source>
</evidence>
<evidence type="ECO:0000259" key="5">
    <source>
        <dbReference type="PROSITE" id="PS50977"/>
    </source>
</evidence>
<dbReference type="Pfam" id="PF16859">
    <property type="entry name" value="TetR_C_11"/>
    <property type="match status" value="1"/>
</dbReference>
<evidence type="ECO:0000256" key="2">
    <source>
        <dbReference type="ARBA" id="ARBA00023125"/>
    </source>
</evidence>
<keyword evidence="3" id="KW-0804">Transcription</keyword>
<evidence type="ECO:0000256" key="4">
    <source>
        <dbReference type="PROSITE-ProRule" id="PRU00335"/>
    </source>
</evidence>
<evidence type="ECO:0000256" key="1">
    <source>
        <dbReference type="ARBA" id="ARBA00023015"/>
    </source>
</evidence>
<dbReference type="SUPFAM" id="SSF46689">
    <property type="entry name" value="Homeodomain-like"/>
    <property type="match status" value="1"/>
</dbReference>
<dbReference type="Proteomes" id="UP000281975">
    <property type="component" value="Unassembled WGS sequence"/>
</dbReference>
<dbReference type="GO" id="GO:0003677">
    <property type="term" value="F:DNA binding"/>
    <property type="evidence" value="ECO:0007669"/>
    <property type="project" value="UniProtKB-UniRule"/>
</dbReference>
<dbReference type="InterPro" id="IPR036271">
    <property type="entry name" value="Tet_transcr_reg_TetR-rel_C_sf"/>
</dbReference>
<sequence>MSTKSAARPGGRSARVQQAVHEAVRGLDGELARERLTVPLIAERAGVTPSTIYRRWGCLRELLADVAAQRLQPEAPLAQTGSLAGDLFAWTQEYMEEMTSTPGRQVLADVLGSTHQERRTRCWQWQRDQLSLLLERAASRGEAPLPGVEQLLDGVMAPLIYRLSYAPHTLDEARLRHWIRQTLDEAVAAPSAARGET</sequence>
<organism evidence="6 7">
    <name type="scientific">Kushneria sinocarnis</name>
    <dbReference type="NCBI Taxonomy" id="595502"/>
    <lineage>
        <taxon>Bacteria</taxon>
        <taxon>Pseudomonadati</taxon>
        <taxon>Pseudomonadota</taxon>
        <taxon>Gammaproteobacteria</taxon>
        <taxon>Oceanospirillales</taxon>
        <taxon>Halomonadaceae</taxon>
        <taxon>Kushneria</taxon>
    </lineage>
</organism>
<keyword evidence="1" id="KW-0805">Transcription regulation</keyword>